<evidence type="ECO:0000256" key="1">
    <source>
        <dbReference type="ARBA" id="ARBA00004141"/>
    </source>
</evidence>
<name>A0AAD4EXE8_9PEZI</name>
<proteinExistence type="inferred from homology"/>
<evidence type="ECO:0000256" key="5">
    <source>
        <dbReference type="ARBA" id="ARBA00038359"/>
    </source>
</evidence>
<dbReference type="InterPro" id="IPR049326">
    <property type="entry name" value="Rhodopsin_dom_fungi"/>
</dbReference>
<feature type="transmembrane region" description="Helical" evidence="7">
    <location>
        <begin position="157"/>
        <end position="181"/>
    </location>
</feature>
<evidence type="ECO:0000256" key="3">
    <source>
        <dbReference type="ARBA" id="ARBA00022989"/>
    </source>
</evidence>
<feature type="compositionally biased region" description="Basic and acidic residues" evidence="6">
    <location>
        <begin position="314"/>
        <end position="324"/>
    </location>
</feature>
<comment type="similarity">
    <text evidence="5">Belongs to the SAT4 family.</text>
</comment>
<dbReference type="PANTHER" id="PTHR33048:SF129">
    <property type="entry name" value="INTEGRAL MEMBRANE PROTEIN-RELATED"/>
    <property type="match status" value="1"/>
</dbReference>
<dbReference type="Pfam" id="PF20684">
    <property type="entry name" value="Fung_rhodopsin"/>
    <property type="match status" value="1"/>
</dbReference>
<feature type="transmembrane region" description="Helical" evidence="7">
    <location>
        <begin position="226"/>
        <end position="248"/>
    </location>
</feature>
<comment type="caution">
    <text evidence="9">The sequence shown here is derived from an EMBL/GenBank/DDBJ whole genome shotgun (WGS) entry which is preliminary data.</text>
</comment>
<keyword evidence="3 7" id="KW-1133">Transmembrane helix</keyword>
<feature type="domain" description="Rhodopsin" evidence="8">
    <location>
        <begin position="64"/>
        <end position="257"/>
    </location>
</feature>
<evidence type="ECO:0000256" key="6">
    <source>
        <dbReference type="SAM" id="MobiDB-lite"/>
    </source>
</evidence>
<keyword evidence="10" id="KW-1185">Reference proteome</keyword>
<feature type="transmembrane region" description="Helical" evidence="7">
    <location>
        <begin position="75"/>
        <end position="100"/>
    </location>
</feature>
<dbReference type="AlphaFoldDB" id="A0AAD4EXE8"/>
<dbReference type="EMBL" id="JAHCVI010000002">
    <property type="protein sequence ID" value="KAG7289272.1"/>
    <property type="molecule type" value="Genomic_DNA"/>
</dbReference>
<sequence length="344" mass="38259">MATPGAYLFPISERVAFLSRVHIGTTISLLALCLIPFFARIYIRLCSIADWALLAREQFVQPQYIPFDRALEAVILAYFAIPMWCLSMTLIKTSVVLTLLRLPLKRAWKVVLYSLLAVQLTYWLANTIYIFSKCRPHHAAWDFTVATRHCPSEETDVVVSSIGSAINIGTDLALSVAPMFILWNLRRPVRERILICSLTGMGLFATVASIIKAVVIAEWTRTDDRWATAITIATWTITEQFVSVLAACSPSLKTPIEKLLSKFGIALVEHNPNISFVHMPSRLREGELRRQAREWMGDDDTQVNVVVSNSTDQTHGKRDIESLGEKSASSSTSAPTSGTVTSNG</sequence>
<dbReference type="InterPro" id="IPR052337">
    <property type="entry name" value="SAT4-like"/>
</dbReference>
<gene>
    <name evidence="9" type="ORF">NEMBOFW57_005638</name>
</gene>
<feature type="transmembrane region" description="Helical" evidence="7">
    <location>
        <begin position="21"/>
        <end position="43"/>
    </location>
</feature>
<accession>A0AAD4EXE8</accession>
<evidence type="ECO:0000256" key="4">
    <source>
        <dbReference type="ARBA" id="ARBA00023136"/>
    </source>
</evidence>
<evidence type="ECO:0000313" key="9">
    <source>
        <dbReference type="EMBL" id="KAG7289272.1"/>
    </source>
</evidence>
<evidence type="ECO:0000313" key="10">
    <source>
        <dbReference type="Proteomes" id="UP001197093"/>
    </source>
</evidence>
<dbReference type="Proteomes" id="UP001197093">
    <property type="component" value="Unassembled WGS sequence"/>
</dbReference>
<feature type="compositionally biased region" description="Low complexity" evidence="6">
    <location>
        <begin position="327"/>
        <end position="344"/>
    </location>
</feature>
<dbReference type="PANTHER" id="PTHR33048">
    <property type="entry name" value="PTH11-LIKE INTEGRAL MEMBRANE PROTEIN (AFU_ORTHOLOGUE AFUA_5G11245)"/>
    <property type="match status" value="1"/>
</dbReference>
<keyword evidence="2 7" id="KW-0812">Transmembrane</keyword>
<feature type="transmembrane region" description="Helical" evidence="7">
    <location>
        <begin position="193"/>
        <end position="214"/>
    </location>
</feature>
<comment type="subcellular location">
    <subcellularLocation>
        <location evidence="1">Membrane</location>
        <topology evidence="1">Multi-pass membrane protein</topology>
    </subcellularLocation>
</comment>
<evidence type="ECO:0000256" key="7">
    <source>
        <dbReference type="SAM" id="Phobius"/>
    </source>
</evidence>
<evidence type="ECO:0000256" key="2">
    <source>
        <dbReference type="ARBA" id="ARBA00022692"/>
    </source>
</evidence>
<protein>
    <recommendedName>
        <fullName evidence="8">Rhodopsin domain-containing protein</fullName>
    </recommendedName>
</protein>
<dbReference type="GO" id="GO:0016020">
    <property type="term" value="C:membrane"/>
    <property type="evidence" value="ECO:0007669"/>
    <property type="project" value="UniProtKB-SubCell"/>
</dbReference>
<feature type="region of interest" description="Disordered" evidence="6">
    <location>
        <begin position="307"/>
        <end position="344"/>
    </location>
</feature>
<evidence type="ECO:0000259" key="8">
    <source>
        <dbReference type="Pfam" id="PF20684"/>
    </source>
</evidence>
<organism evidence="9 10">
    <name type="scientific">Staphylotrichum longicolle</name>
    <dbReference type="NCBI Taxonomy" id="669026"/>
    <lineage>
        <taxon>Eukaryota</taxon>
        <taxon>Fungi</taxon>
        <taxon>Dikarya</taxon>
        <taxon>Ascomycota</taxon>
        <taxon>Pezizomycotina</taxon>
        <taxon>Sordariomycetes</taxon>
        <taxon>Sordariomycetidae</taxon>
        <taxon>Sordariales</taxon>
        <taxon>Chaetomiaceae</taxon>
        <taxon>Staphylotrichum</taxon>
    </lineage>
</organism>
<keyword evidence="4 7" id="KW-0472">Membrane</keyword>
<reference evidence="9" key="1">
    <citation type="submission" date="2023-02" db="EMBL/GenBank/DDBJ databases">
        <authorList>
            <person name="Palmer J.M."/>
        </authorList>
    </citation>
    <scope>NUCLEOTIDE SEQUENCE</scope>
    <source>
        <strain evidence="9">FW57</strain>
    </source>
</reference>
<feature type="transmembrane region" description="Helical" evidence="7">
    <location>
        <begin position="112"/>
        <end position="131"/>
    </location>
</feature>